<keyword evidence="3" id="KW-0805">Transcription regulation</keyword>
<feature type="compositionally biased region" description="Low complexity" evidence="9">
    <location>
        <begin position="268"/>
        <end position="279"/>
    </location>
</feature>
<feature type="region of interest" description="Disordered" evidence="9">
    <location>
        <begin position="246"/>
        <end position="281"/>
    </location>
</feature>
<accession>A0A0K2T0D4</accession>
<dbReference type="PROSITE" id="PS51818">
    <property type="entry name" value="HOMEO_PROSPERO"/>
    <property type="match status" value="1"/>
</dbReference>
<feature type="compositionally biased region" description="Low complexity" evidence="9">
    <location>
        <begin position="332"/>
        <end position="343"/>
    </location>
</feature>
<name>A0A0K2T0D4_LEPSM</name>
<dbReference type="GO" id="GO:0048468">
    <property type="term" value="P:cell development"/>
    <property type="evidence" value="ECO:0007669"/>
    <property type="project" value="UniProtKB-ARBA"/>
</dbReference>
<feature type="region of interest" description="Disordered" evidence="9">
    <location>
        <begin position="663"/>
        <end position="791"/>
    </location>
</feature>
<feature type="compositionally biased region" description="Acidic residues" evidence="9">
    <location>
        <begin position="706"/>
        <end position="716"/>
    </location>
</feature>
<evidence type="ECO:0000256" key="9">
    <source>
        <dbReference type="SAM" id="MobiDB-lite"/>
    </source>
</evidence>
<feature type="region of interest" description="Disordered" evidence="9">
    <location>
        <begin position="809"/>
        <end position="849"/>
    </location>
</feature>
<dbReference type="FunFam" id="1.10.10.500:FF:000002">
    <property type="entry name" value="Prospero homeobox 3"/>
    <property type="match status" value="1"/>
</dbReference>
<feature type="compositionally biased region" description="Low complexity" evidence="9">
    <location>
        <begin position="753"/>
        <end position="771"/>
    </location>
</feature>
<protein>
    <recommendedName>
        <fullName evidence="8">Homeobox protein prospero</fullName>
    </recommendedName>
</protein>
<dbReference type="InterPro" id="IPR023082">
    <property type="entry name" value="Homeo_prospero_dom"/>
</dbReference>
<evidence type="ECO:0000256" key="2">
    <source>
        <dbReference type="ARBA" id="ARBA00022473"/>
    </source>
</evidence>
<feature type="compositionally biased region" description="Low complexity" evidence="9">
    <location>
        <begin position="672"/>
        <end position="705"/>
    </location>
</feature>
<dbReference type="SUPFAM" id="SSF46689">
    <property type="entry name" value="Homeodomain-like"/>
    <property type="match status" value="1"/>
</dbReference>
<feature type="compositionally biased region" description="Basic and acidic residues" evidence="9">
    <location>
        <begin position="407"/>
        <end position="434"/>
    </location>
</feature>
<sequence>NLPQPPRLMGPPHSGPPCSSSSSFPFPRFPQADVVKSALMMRPHHAHHPRSSTPLKEEEELLQVQQGGEDVIISEEEERRLNGRDNSGLKENGVDGNGRRCRGEIVGGDDEEHEDEAGVEAGAAQEEKEDIEGKEEENVVEKERAKENTISSAEERRTGNCSSKTEEESSIGNLLPRESDIQDKFNRQNSWSSHHHQSSSAAKLVYFKNLGHAHDSFFGLRDLLHGKLALAAAAYTTKTLLLRHQQQHSKSNMEPGLSLLGHHDFRSNATTNNNNNNNTDHLKDALVSHFLKVRQEMSAMRVSKPVSDEEETMDQPMDLVRNEEDSGASPRSTSSDAGLSSSSAGKEKSARLENIVSSMRFTPGSNKRKLYQPVQVDFSTKGDLHDQQPDESTQMNVEEEEEVSPPESKKEKMERNPLVEHLSRVREKLSKNNDENADPIDRPSSGYPTLPNTSTSIPPPPPPIPSHPSTPFGPPALQFQYMEMARRFIQEQQDKITKETITKDILNETIHKNNNIANKLAEISPELQGLAEILKSEITASLAVIIESIVGRFLHARRTPLGPKIFPPPPPLGLPHPPISLDDGPSKFNFPSTDLPLIPPSLPPPPIIHAINNNIPVTTKSSTPSGRAPQVRDRAVSRNNGNPMSIASMPLINTTITTSSLSGLPLPPSLRPAPSLVDNSNKSSRSNSSKSNNNISSNNSSCSNDNDIENLPEQDEALSLVVTPKKPKRHKVTDTRITPRTVSRVLNNNGEGTTASNNHPHHNSSASNNTPPLFPPTPMSDTPIFPGLPTSVAIPNPSLTDFHRFHNTLLRDSSSPGSPDSSKRHDRDSPSSIVNTMGGNGSSPDLRHFDVDSDEFDRVPSSLPFLSGFSLDGGHSATLTPMHLRKAKLMFFWVRYPSSAILKMYFPDIKFNKNNTAQLVKWFSNFREFFYIQMEKYARQALSEGIKNSEDLHVTIESELYRVINLHYNRNNHIEKMKRGVFSQVPARFRWVVEQTLCEFFKAIQIGKDSDPSWKKQIYKVIARLDDYVPEYFKSQTFLDQLE</sequence>
<evidence type="ECO:0000256" key="8">
    <source>
        <dbReference type="ARBA" id="ARBA00067423"/>
    </source>
</evidence>
<feature type="non-terminal residue" evidence="11">
    <location>
        <position position="1"/>
    </location>
</feature>
<dbReference type="AlphaFoldDB" id="A0A0K2T0D4"/>
<dbReference type="InterPro" id="IPR009057">
    <property type="entry name" value="Homeodomain-like_sf"/>
</dbReference>
<dbReference type="Gene3D" id="1.10.10.500">
    <property type="entry name" value="Homeo-prospero domain"/>
    <property type="match status" value="1"/>
</dbReference>
<comment type="subcellular location">
    <subcellularLocation>
        <location evidence="1">Nucleus</location>
    </subcellularLocation>
</comment>
<dbReference type="InterPro" id="IPR039350">
    <property type="entry name" value="Prospero_homeodomain"/>
</dbReference>
<dbReference type="GO" id="GO:0000981">
    <property type="term" value="F:DNA-binding transcription factor activity, RNA polymerase II-specific"/>
    <property type="evidence" value="ECO:0007669"/>
    <property type="project" value="TreeGrafter"/>
</dbReference>
<evidence type="ECO:0000256" key="5">
    <source>
        <dbReference type="ARBA" id="ARBA00023155"/>
    </source>
</evidence>
<evidence type="ECO:0000313" key="11">
    <source>
        <dbReference type="EMBL" id="CDW19489.1"/>
    </source>
</evidence>
<evidence type="ECO:0000259" key="10">
    <source>
        <dbReference type="PROSITE" id="PS51818"/>
    </source>
</evidence>
<reference evidence="11" key="1">
    <citation type="submission" date="2014-05" db="EMBL/GenBank/DDBJ databases">
        <authorList>
            <person name="Chronopoulou M."/>
        </authorList>
    </citation>
    <scope>NUCLEOTIDE SEQUENCE</scope>
    <source>
        <tissue evidence="11">Whole organism</tissue>
    </source>
</reference>
<keyword evidence="2" id="KW-0217">Developmental protein</keyword>
<dbReference type="OrthoDB" id="10038576at2759"/>
<feature type="domain" description="Prospero" evidence="10">
    <location>
        <begin position="876"/>
        <end position="1043"/>
    </location>
</feature>
<feature type="compositionally biased region" description="Pro residues" evidence="9">
    <location>
        <begin position="1"/>
        <end position="15"/>
    </location>
</feature>
<keyword evidence="5" id="KW-0371">Homeobox</keyword>
<dbReference type="InterPro" id="IPR037131">
    <property type="entry name" value="Homeo_prospero_dom_sf"/>
</dbReference>
<evidence type="ECO:0000256" key="6">
    <source>
        <dbReference type="ARBA" id="ARBA00023163"/>
    </source>
</evidence>
<keyword evidence="4" id="KW-0238">DNA-binding</keyword>
<feature type="region of interest" description="Disordered" evidence="9">
    <location>
        <begin position="379"/>
        <end position="475"/>
    </location>
</feature>
<feature type="region of interest" description="Disordered" evidence="9">
    <location>
        <begin position="1"/>
        <end position="176"/>
    </location>
</feature>
<feature type="region of interest" description="Disordered" evidence="9">
    <location>
        <begin position="321"/>
        <end position="351"/>
    </location>
</feature>
<keyword evidence="6" id="KW-0804">Transcription</keyword>
<dbReference type="GO" id="GO:0000978">
    <property type="term" value="F:RNA polymerase II cis-regulatory region sequence-specific DNA binding"/>
    <property type="evidence" value="ECO:0007669"/>
    <property type="project" value="TreeGrafter"/>
</dbReference>
<dbReference type="PANTHER" id="PTHR12198:SF0">
    <property type="entry name" value="HOMEOBOX PROTEIN PROSPERO"/>
    <property type="match status" value="1"/>
</dbReference>
<feature type="compositionally biased region" description="Low complexity" evidence="9">
    <location>
        <begin position="16"/>
        <end position="30"/>
    </location>
</feature>
<evidence type="ECO:0000256" key="3">
    <source>
        <dbReference type="ARBA" id="ARBA00023015"/>
    </source>
</evidence>
<dbReference type="PANTHER" id="PTHR12198">
    <property type="entry name" value="HOMEOBOX PROTEIN PROSPERO/PROX-1/CEH-26"/>
    <property type="match status" value="1"/>
</dbReference>
<feature type="compositionally biased region" description="Acidic residues" evidence="9">
    <location>
        <begin position="107"/>
        <end position="118"/>
    </location>
</feature>
<feature type="compositionally biased region" description="Pro residues" evidence="9">
    <location>
        <begin position="457"/>
        <end position="474"/>
    </location>
</feature>
<feature type="compositionally biased region" description="Polar residues" evidence="9">
    <location>
        <begin position="735"/>
        <end position="752"/>
    </location>
</feature>
<dbReference type="Pfam" id="PF05044">
    <property type="entry name" value="HPD"/>
    <property type="match status" value="1"/>
</dbReference>
<evidence type="ECO:0000256" key="7">
    <source>
        <dbReference type="ARBA" id="ARBA00023242"/>
    </source>
</evidence>
<dbReference type="GO" id="GO:0010001">
    <property type="term" value="P:glial cell differentiation"/>
    <property type="evidence" value="ECO:0007669"/>
    <property type="project" value="UniProtKB-ARBA"/>
</dbReference>
<feature type="region of interest" description="Disordered" evidence="9">
    <location>
        <begin position="616"/>
        <end position="649"/>
    </location>
</feature>
<proteinExistence type="predicted"/>
<organism evidence="11">
    <name type="scientific">Lepeophtheirus salmonis</name>
    <name type="common">Salmon louse</name>
    <name type="synonym">Caligus salmonis</name>
    <dbReference type="NCBI Taxonomy" id="72036"/>
    <lineage>
        <taxon>Eukaryota</taxon>
        <taxon>Metazoa</taxon>
        <taxon>Ecdysozoa</taxon>
        <taxon>Arthropoda</taxon>
        <taxon>Crustacea</taxon>
        <taxon>Multicrustacea</taxon>
        <taxon>Hexanauplia</taxon>
        <taxon>Copepoda</taxon>
        <taxon>Siphonostomatoida</taxon>
        <taxon>Caligidae</taxon>
        <taxon>Lepeophtheirus</taxon>
    </lineage>
</organism>
<feature type="compositionally biased region" description="Polar residues" evidence="9">
    <location>
        <begin position="637"/>
        <end position="649"/>
    </location>
</feature>
<evidence type="ECO:0000256" key="4">
    <source>
        <dbReference type="ARBA" id="ARBA00023125"/>
    </source>
</evidence>
<dbReference type="GO" id="GO:0005634">
    <property type="term" value="C:nucleus"/>
    <property type="evidence" value="ECO:0007669"/>
    <property type="project" value="UniProtKB-SubCell"/>
</dbReference>
<evidence type="ECO:0000256" key="1">
    <source>
        <dbReference type="ARBA" id="ARBA00004123"/>
    </source>
</evidence>
<dbReference type="EMBL" id="HACA01002128">
    <property type="protein sequence ID" value="CDW19489.1"/>
    <property type="molecule type" value="Transcribed_RNA"/>
</dbReference>
<feature type="compositionally biased region" description="Basic and acidic residues" evidence="9">
    <location>
        <begin position="136"/>
        <end position="158"/>
    </location>
</feature>
<keyword evidence="7" id="KW-0539">Nucleus</keyword>